<proteinExistence type="predicted"/>
<dbReference type="GO" id="GO:0007165">
    <property type="term" value="P:signal transduction"/>
    <property type="evidence" value="ECO:0007669"/>
    <property type="project" value="InterPro"/>
</dbReference>
<dbReference type="CDD" id="cd01670">
    <property type="entry name" value="Death"/>
    <property type="match status" value="1"/>
</dbReference>
<evidence type="ECO:0000259" key="1">
    <source>
        <dbReference type="PROSITE" id="PS50017"/>
    </source>
</evidence>
<name>A0A1A9W4C5_9MUSC</name>
<dbReference type="VEuPathDB" id="VectorBase:GBRI005827"/>
<dbReference type="PROSITE" id="PS50017">
    <property type="entry name" value="DEATH_DOMAIN"/>
    <property type="match status" value="1"/>
</dbReference>
<dbReference type="Proteomes" id="UP000091820">
    <property type="component" value="Unassembled WGS sequence"/>
</dbReference>
<reference evidence="2" key="2">
    <citation type="submission" date="2020-05" db="UniProtKB">
        <authorList>
            <consortium name="EnsemblMetazoa"/>
        </authorList>
    </citation>
    <scope>IDENTIFICATION</scope>
    <source>
        <strain evidence="2">IAEA</strain>
    </source>
</reference>
<protein>
    <recommendedName>
        <fullName evidence="1">Death domain-containing protein</fullName>
    </recommendedName>
</protein>
<dbReference type="SUPFAM" id="SSF47986">
    <property type="entry name" value="DEATH domain"/>
    <property type="match status" value="2"/>
</dbReference>
<accession>A0A1A9W4C5</accession>
<organism evidence="2 3">
    <name type="scientific">Glossina brevipalpis</name>
    <dbReference type="NCBI Taxonomy" id="37001"/>
    <lineage>
        <taxon>Eukaryota</taxon>
        <taxon>Metazoa</taxon>
        <taxon>Ecdysozoa</taxon>
        <taxon>Arthropoda</taxon>
        <taxon>Hexapoda</taxon>
        <taxon>Insecta</taxon>
        <taxon>Pterygota</taxon>
        <taxon>Neoptera</taxon>
        <taxon>Endopterygota</taxon>
        <taxon>Diptera</taxon>
        <taxon>Brachycera</taxon>
        <taxon>Muscomorpha</taxon>
        <taxon>Hippoboscoidea</taxon>
        <taxon>Glossinidae</taxon>
        <taxon>Glossina</taxon>
    </lineage>
</organism>
<dbReference type="EnsemblMetazoa" id="GBRI005827-RA">
    <property type="protein sequence ID" value="GBRI005827-PA"/>
    <property type="gene ID" value="GBRI005827"/>
</dbReference>
<feature type="domain" description="Death" evidence="1">
    <location>
        <begin position="154"/>
        <end position="240"/>
    </location>
</feature>
<dbReference type="STRING" id="37001.A0A1A9W4C5"/>
<evidence type="ECO:0000313" key="2">
    <source>
        <dbReference type="EnsemblMetazoa" id="GBRI005827-PA"/>
    </source>
</evidence>
<keyword evidence="3" id="KW-1185">Reference proteome</keyword>
<dbReference type="Gene3D" id="1.10.533.10">
    <property type="entry name" value="Death Domain, Fas"/>
    <property type="match status" value="2"/>
</dbReference>
<dbReference type="Pfam" id="PF00531">
    <property type="entry name" value="Death"/>
    <property type="match status" value="1"/>
</dbReference>
<dbReference type="SMART" id="SM00005">
    <property type="entry name" value="DEATH"/>
    <property type="match status" value="1"/>
</dbReference>
<reference evidence="3" key="1">
    <citation type="submission" date="2014-03" db="EMBL/GenBank/DDBJ databases">
        <authorList>
            <person name="Aksoy S."/>
            <person name="Warren W."/>
            <person name="Wilson R.K."/>
        </authorList>
    </citation>
    <scope>NUCLEOTIDE SEQUENCE [LARGE SCALE GENOMIC DNA]</scope>
    <source>
        <strain evidence="3">IAEA</strain>
    </source>
</reference>
<evidence type="ECO:0000313" key="3">
    <source>
        <dbReference type="Proteomes" id="UP000091820"/>
    </source>
</evidence>
<dbReference type="InterPro" id="IPR000488">
    <property type="entry name" value="Death_dom"/>
</dbReference>
<sequence length="242" mass="28189">MGNIYNNSSYNILKNLIINNELAQLNLEDFKRIFRNDIRSNRNMDRINTVKDLIDCLERNDSLSETSIEPLREIACQCGGDLERAIGDYVAPRDTAIGHNIYREQRLSEEFRDKLEITGQERNGNITQTAITSEHDNFGKTSTPHDVTTYEKKRTAVYKLISRDIGMSWRSLGRELDISQGTMDAVEVQYPHDLCSRVHKMLQVFEEDETHDPNRRILTLCRALDSCRRKELRRKVEDIMSY</sequence>
<dbReference type="InterPro" id="IPR011029">
    <property type="entry name" value="DEATH-like_dom_sf"/>
</dbReference>
<dbReference type="AlphaFoldDB" id="A0A1A9W4C5"/>